<evidence type="ECO:0000313" key="4">
    <source>
        <dbReference type="WBParaSite" id="DME_0000478101-mRNA-1"/>
    </source>
</evidence>
<dbReference type="Proteomes" id="UP000274756">
    <property type="component" value="Unassembled WGS sequence"/>
</dbReference>
<evidence type="ECO:0000313" key="1">
    <source>
        <dbReference type="EMBL" id="VDN58691.1"/>
    </source>
</evidence>
<reference evidence="4" key="1">
    <citation type="submission" date="2017-02" db="UniProtKB">
        <authorList>
            <consortium name="WormBaseParasite"/>
        </authorList>
    </citation>
    <scope>IDENTIFICATION</scope>
</reference>
<dbReference type="WBParaSite" id="DME_0000478101-mRNA-1">
    <property type="protein sequence ID" value="DME_0000478101-mRNA-1"/>
    <property type="gene ID" value="DME_0000478101"/>
</dbReference>
<dbReference type="EMBL" id="UYYG01001171">
    <property type="protein sequence ID" value="VDN58691.1"/>
    <property type="molecule type" value="Genomic_DNA"/>
</dbReference>
<proteinExistence type="predicted"/>
<dbReference type="Proteomes" id="UP000038040">
    <property type="component" value="Unplaced"/>
</dbReference>
<reference evidence="1 3" key="2">
    <citation type="submission" date="2018-11" db="EMBL/GenBank/DDBJ databases">
        <authorList>
            <consortium name="Pathogen Informatics"/>
        </authorList>
    </citation>
    <scope>NUCLEOTIDE SEQUENCE [LARGE SCALE GENOMIC DNA]</scope>
</reference>
<organism evidence="2 4">
    <name type="scientific">Dracunculus medinensis</name>
    <name type="common">Guinea worm</name>
    <dbReference type="NCBI Taxonomy" id="318479"/>
    <lineage>
        <taxon>Eukaryota</taxon>
        <taxon>Metazoa</taxon>
        <taxon>Ecdysozoa</taxon>
        <taxon>Nematoda</taxon>
        <taxon>Chromadorea</taxon>
        <taxon>Rhabditida</taxon>
        <taxon>Spirurina</taxon>
        <taxon>Dracunculoidea</taxon>
        <taxon>Dracunculidae</taxon>
        <taxon>Dracunculus</taxon>
    </lineage>
</organism>
<accession>A0A0N4UC15</accession>
<protein>
    <submittedName>
        <fullName evidence="1 4">Uncharacterized protein</fullName>
    </submittedName>
</protein>
<dbReference type="AlphaFoldDB" id="A0A0N4UC15"/>
<name>A0A0N4UC15_DRAME</name>
<evidence type="ECO:0000313" key="3">
    <source>
        <dbReference type="Proteomes" id="UP000274756"/>
    </source>
</evidence>
<sequence>MAKSCRWIEPKPPAGIPENIPLLLVPVNSRPTITIPTQIIPKTIIIDTQSLQTNMSTNREDKFEIEKYQENLFMRVVDEIHDESRID</sequence>
<keyword evidence="3" id="KW-1185">Reference proteome</keyword>
<dbReference type="STRING" id="318479.A0A0N4UC15"/>
<gene>
    <name evidence="1" type="ORF">DME_LOCUS8664</name>
</gene>
<evidence type="ECO:0000313" key="2">
    <source>
        <dbReference type="Proteomes" id="UP000038040"/>
    </source>
</evidence>